<gene>
    <name evidence="1" type="ORF">RINTHH_13970</name>
</gene>
<reference evidence="1 2" key="1">
    <citation type="submission" date="2012-05" db="EMBL/GenBank/DDBJ databases">
        <authorList>
            <person name="Hilton J."/>
        </authorList>
    </citation>
    <scope>NUCLEOTIDE SEQUENCE [LARGE SCALE GENOMIC DNA]</scope>
    <source>
        <strain evidence="1 2">HH01</strain>
    </source>
</reference>
<dbReference type="InterPro" id="IPR013785">
    <property type="entry name" value="Aldolase_TIM"/>
</dbReference>
<sequence length="41" mass="4417">MEIALIPYITADDPNLEITALALQGFDSNGTNVIEVNITLL</sequence>
<evidence type="ECO:0000313" key="1">
    <source>
        <dbReference type="EMBL" id="CCH67552.1"/>
    </source>
</evidence>
<dbReference type="AlphaFoldDB" id="M1WZF5"/>
<reference evidence="2" key="2">
    <citation type="submission" date="2016-01" db="EMBL/GenBank/DDBJ databases">
        <title>Diatom-associated endosymboitic cyanobacterium lacks core nitrogen metabolism enzymes.</title>
        <authorList>
            <person name="Hilton J.A."/>
            <person name="Foster R.A."/>
            <person name="Tripp H.J."/>
            <person name="Carter B.J."/>
            <person name="Zehr J.P."/>
            <person name="Villareal T.A."/>
        </authorList>
    </citation>
    <scope>NUCLEOTIDE SEQUENCE [LARGE SCALE GENOMIC DNA]</scope>
    <source>
        <strain evidence="2">HH01</strain>
    </source>
</reference>
<dbReference type="GO" id="GO:0000162">
    <property type="term" value="P:L-tryptophan biosynthetic process"/>
    <property type="evidence" value="ECO:0007669"/>
    <property type="project" value="UniProtKB-UniPathway"/>
</dbReference>
<organism evidence="1 2">
    <name type="scientific">Richelia intracellularis HH01</name>
    <dbReference type="NCBI Taxonomy" id="1165094"/>
    <lineage>
        <taxon>Bacteria</taxon>
        <taxon>Bacillati</taxon>
        <taxon>Cyanobacteriota</taxon>
        <taxon>Cyanophyceae</taxon>
        <taxon>Nostocales</taxon>
        <taxon>Nostocaceae</taxon>
        <taxon>Richelia</taxon>
    </lineage>
</organism>
<dbReference type="UniPathway" id="UPA00035">
    <property type="reaction ID" value="UER00044"/>
</dbReference>
<proteinExistence type="predicted"/>
<protein>
    <submittedName>
        <fullName evidence="1">Uncharacterized protein</fullName>
    </submittedName>
</protein>
<dbReference type="Gene3D" id="3.20.20.70">
    <property type="entry name" value="Aldolase class I"/>
    <property type="match status" value="1"/>
</dbReference>
<accession>M1WZF5</accession>
<dbReference type="SUPFAM" id="SSF51366">
    <property type="entry name" value="Ribulose-phoshate binding barrel"/>
    <property type="match status" value="1"/>
</dbReference>
<name>M1WZF5_9NOST</name>
<dbReference type="Proteomes" id="UP000053051">
    <property type="component" value="Unassembled WGS sequence"/>
</dbReference>
<dbReference type="RefSeq" id="WP_008234272.1">
    <property type="nucleotide sequence ID" value="NZ_CAIY01000047.1"/>
</dbReference>
<keyword evidence="2" id="KW-1185">Reference proteome</keyword>
<dbReference type="EMBL" id="CAIY01000047">
    <property type="protein sequence ID" value="CCH67552.1"/>
    <property type="molecule type" value="Genomic_DNA"/>
</dbReference>
<comment type="caution">
    <text evidence="1">The sequence shown here is derived from an EMBL/GenBank/DDBJ whole genome shotgun (WGS) entry which is preliminary data.</text>
</comment>
<dbReference type="InterPro" id="IPR011060">
    <property type="entry name" value="RibuloseP-bd_barrel"/>
</dbReference>
<evidence type="ECO:0000313" key="2">
    <source>
        <dbReference type="Proteomes" id="UP000053051"/>
    </source>
</evidence>